<name>A0A645E6X3_9ZZZZ</name>
<proteinExistence type="predicted"/>
<dbReference type="SUPFAM" id="SSF47413">
    <property type="entry name" value="lambda repressor-like DNA-binding domains"/>
    <property type="match status" value="1"/>
</dbReference>
<dbReference type="CDD" id="cd00093">
    <property type="entry name" value="HTH_XRE"/>
    <property type="match status" value="1"/>
</dbReference>
<protein>
    <recommendedName>
        <fullName evidence="1">HTH cro/C1-type domain-containing protein</fullName>
    </recommendedName>
</protein>
<dbReference type="Pfam" id="PF01381">
    <property type="entry name" value="HTH_3"/>
    <property type="match status" value="1"/>
</dbReference>
<dbReference type="Gene3D" id="1.10.260.40">
    <property type="entry name" value="lambda repressor-like DNA-binding domains"/>
    <property type="match status" value="1"/>
</dbReference>
<organism evidence="2">
    <name type="scientific">bioreactor metagenome</name>
    <dbReference type="NCBI Taxonomy" id="1076179"/>
    <lineage>
        <taxon>unclassified sequences</taxon>
        <taxon>metagenomes</taxon>
        <taxon>ecological metagenomes</taxon>
    </lineage>
</organism>
<dbReference type="PROSITE" id="PS50943">
    <property type="entry name" value="HTH_CROC1"/>
    <property type="match status" value="1"/>
</dbReference>
<evidence type="ECO:0000313" key="2">
    <source>
        <dbReference type="EMBL" id="MPM96312.1"/>
    </source>
</evidence>
<dbReference type="GO" id="GO:0003677">
    <property type="term" value="F:DNA binding"/>
    <property type="evidence" value="ECO:0007669"/>
    <property type="project" value="InterPro"/>
</dbReference>
<dbReference type="AlphaFoldDB" id="A0A645E6X3"/>
<accession>A0A645E6X3</accession>
<evidence type="ECO:0000259" key="1">
    <source>
        <dbReference type="PROSITE" id="PS50943"/>
    </source>
</evidence>
<feature type="domain" description="HTH cro/C1-type" evidence="1">
    <location>
        <begin position="18"/>
        <end position="64"/>
    </location>
</feature>
<gene>
    <name evidence="2" type="ORF">SDC9_143470</name>
</gene>
<dbReference type="EMBL" id="VSSQ01042698">
    <property type="protein sequence ID" value="MPM96312.1"/>
    <property type="molecule type" value="Genomic_DNA"/>
</dbReference>
<comment type="caution">
    <text evidence="2">The sequence shown here is derived from an EMBL/GenBank/DDBJ whole genome shotgun (WGS) entry which is preliminary data.</text>
</comment>
<dbReference type="InterPro" id="IPR010982">
    <property type="entry name" value="Lambda_DNA-bd_dom_sf"/>
</dbReference>
<reference evidence="2" key="1">
    <citation type="submission" date="2019-08" db="EMBL/GenBank/DDBJ databases">
        <authorList>
            <person name="Kucharzyk K."/>
            <person name="Murdoch R.W."/>
            <person name="Higgins S."/>
            <person name="Loffler F."/>
        </authorList>
    </citation>
    <scope>NUCLEOTIDE SEQUENCE</scope>
</reference>
<dbReference type="InterPro" id="IPR001387">
    <property type="entry name" value="Cro/C1-type_HTH"/>
</dbReference>
<sequence>MDIYEQITNALKAEWQSGRTQQEIADRAGVTNPYINNLLSGKRRPESMKLETLLKLFPHAQIDLQGAQLVGDHAVQIQGGNSGTVNSAVSREWAVDRILADSELTDAEKIKIIRVLRK</sequence>